<keyword evidence="6 11" id="KW-0732">Signal</keyword>
<evidence type="ECO:0000256" key="1">
    <source>
        <dbReference type="ARBA" id="ARBA00004196"/>
    </source>
</evidence>
<proteinExistence type="inferred from homology"/>
<accession>A0A4V5NVF2</accession>
<keyword evidence="13" id="KW-1185">Reference proteome</keyword>
<evidence type="ECO:0000256" key="8">
    <source>
        <dbReference type="ARBA" id="ARBA00023002"/>
    </source>
</evidence>
<evidence type="ECO:0000256" key="5">
    <source>
        <dbReference type="ARBA" id="ARBA00022723"/>
    </source>
</evidence>
<dbReference type="Pfam" id="PF02335">
    <property type="entry name" value="Cytochrom_C552"/>
    <property type="match status" value="1"/>
</dbReference>
<keyword evidence="7" id="KW-0106">Calcium</keyword>
<dbReference type="Gene3D" id="1.10.1130.10">
    <property type="entry name" value="Flavocytochrome C3, Chain A"/>
    <property type="match status" value="1"/>
</dbReference>
<evidence type="ECO:0000256" key="11">
    <source>
        <dbReference type="SAM" id="SignalP"/>
    </source>
</evidence>
<evidence type="ECO:0000256" key="7">
    <source>
        <dbReference type="ARBA" id="ARBA00022837"/>
    </source>
</evidence>
<evidence type="ECO:0000313" key="13">
    <source>
        <dbReference type="Proteomes" id="UP000305674"/>
    </source>
</evidence>
<evidence type="ECO:0000256" key="2">
    <source>
        <dbReference type="ARBA" id="ARBA00009288"/>
    </source>
</evidence>
<evidence type="ECO:0000256" key="4">
    <source>
        <dbReference type="ARBA" id="ARBA00022617"/>
    </source>
</evidence>
<dbReference type="SUPFAM" id="SSF48695">
    <property type="entry name" value="Multiheme cytochromes"/>
    <property type="match status" value="1"/>
</dbReference>
<evidence type="ECO:0000256" key="9">
    <source>
        <dbReference type="ARBA" id="ARBA00023004"/>
    </source>
</evidence>
<dbReference type="InterPro" id="IPR036280">
    <property type="entry name" value="Multihaem_cyt_sf"/>
</dbReference>
<dbReference type="OrthoDB" id="9780421at2"/>
<evidence type="ECO:0000313" key="12">
    <source>
        <dbReference type="EMBL" id="TKB50283.1"/>
    </source>
</evidence>
<dbReference type="GO" id="GO:0042279">
    <property type="term" value="F:nitrite reductase (cytochrome, ammonia-forming) activity"/>
    <property type="evidence" value="ECO:0007669"/>
    <property type="project" value="UniProtKB-EC"/>
</dbReference>
<dbReference type="GO" id="GO:0020037">
    <property type="term" value="F:heme binding"/>
    <property type="evidence" value="ECO:0007669"/>
    <property type="project" value="TreeGrafter"/>
</dbReference>
<keyword evidence="4" id="KW-0349">Heme</keyword>
<comment type="catalytic activity">
    <reaction evidence="10">
        <text>6 Fe(III)-[cytochrome c] + NH4(+) + 2 H2O = 6 Fe(II)-[cytochrome c] + nitrite + 8 H(+)</text>
        <dbReference type="Rhea" id="RHEA:13089"/>
        <dbReference type="Rhea" id="RHEA-COMP:10350"/>
        <dbReference type="Rhea" id="RHEA-COMP:14399"/>
        <dbReference type="ChEBI" id="CHEBI:15377"/>
        <dbReference type="ChEBI" id="CHEBI:15378"/>
        <dbReference type="ChEBI" id="CHEBI:16301"/>
        <dbReference type="ChEBI" id="CHEBI:28938"/>
        <dbReference type="ChEBI" id="CHEBI:29033"/>
        <dbReference type="ChEBI" id="CHEBI:29034"/>
        <dbReference type="EC" id="1.7.2.2"/>
    </reaction>
</comment>
<keyword evidence="8" id="KW-0560">Oxidoreductase</keyword>
<reference evidence="12 13" key="1">
    <citation type="submission" date="2019-04" db="EMBL/GenBank/DDBJ databases">
        <authorList>
            <person name="Hwang J.C."/>
        </authorList>
    </citation>
    <scope>NUCLEOTIDE SEQUENCE [LARGE SCALE GENOMIC DNA]</scope>
    <source>
        <strain evidence="12 13">IMCC35001</strain>
    </source>
</reference>
<keyword evidence="5" id="KW-0479">Metal-binding</keyword>
<keyword evidence="9" id="KW-0408">Iron</keyword>
<dbReference type="Gene3D" id="1.20.140.10">
    <property type="entry name" value="Butyryl-CoA Dehydrogenase, subunit A, domain 3"/>
    <property type="match status" value="1"/>
</dbReference>
<dbReference type="PANTHER" id="PTHR30633">
    <property type="entry name" value="CYTOCHROME C-552 RESPIRATORY NITRITE REDUCTASE"/>
    <property type="match status" value="1"/>
</dbReference>
<gene>
    <name evidence="12" type="ORF">FCL40_03735</name>
</gene>
<dbReference type="GO" id="GO:0046872">
    <property type="term" value="F:metal ion binding"/>
    <property type="evidence" value="ECO:0007669"/>
    <property type="project" value="UniProtKB-KW"/>
</dbReference>
<dbReference type="AlphaFoldDB" id="A0A4V5NVF2"/>
<sequence>MRIITPLLLSAISVSLHAADVVPNSFWKERAPLEYQSWQATENQGEREDMLANRPQLVVLWAGSAYAKEFHSPRGHRFAIADVAQTLRTGVAPAEGQKGMSASCWTCKGPDVPRLMATLGEEGFAGHNFTDLGAEMGNTVGCSDCHESDSSKLTLSRPHAQKAMAKVSLPFAEQGPAMQGAQTCGQCHVTYYFQPEASNKVNIPWIFGSTADAIERYYDTRRFFEWSHPISRTPMLKARHPEFEHWSRSHHAKQGATCITCHMPQEQGDNGQSFSEHRVGNALERFDQACAGCHDSKAGIEAALRVNKTKIDTLRTEVEMLLVKAHYEAKAAWDAGAEWYFMDEPLMNIRHSQWRWDFAVSSHGLYAHNPDEGMALLTTALAQAKQARARLSEILAQLKVEKVAYPDLSSKAAAQEAVGLEMDKLTEEKRAFIDAEIRKHWPEAASRAPQE</sequence>
<protein>
    <recommendedName>
        <fullName evidence="3">nitrite reductase (cytochrome; ammonia-forming)</fullName>
        <ecNumber evidence="3">1.7.2.2</ecNumber>
    </recommendedName>
</protein>
<dbReference type="PANTHER" id="PTHR30633:SF0">
    <property type="entry name" value="CYTOCHROME C-552"/>
    <property type="match status" value="1"/>
</dbReference>
<feature type="signal peptide" evidence="11">
    <location>
        <begin position="1"/>
        <end position="18"/>
    </location>
</feature>
<evidence type="ECO:0000256" key="6">
    <source>
        <dbReference type="ARBA" id="ARBA00022729"/>
    </source>
</evidence>
<dbReference type="EMBL" id="SWCI01000002">
    <property type="protein sequence ID" value="TKB50283.1"/>
    <property type="molecule type" value="Genomic_DNA"/>
</dbReference>
<dbReference type="Proteomes" id="UP000305674">
    <property type="component" value="Unassembled WGS sequence"/>
</dbReference>
<name>A0A4V5NVF2_9GAMM</name>
<organism evidence="12 13">
    <name type="scientific">Ferrimonas sediminicola</name>
    <dbReference type="NCBI Taxonomy" id="2569538"/>
    <lineage>
        <taxon>Bacteria</taxon>
        <taxon>Pseudomonadati</taxon>
        <taxon>Pseudomonadota</taxon>
        <taxon>Gammaproteobacteria</taxon>
        <taxon>Alteromonadales</taxon>
        <taxon>Ferrimonadaceae</taxon>
        <taxon>Ferrimonas</taxon>
    </lineage>
</organism>
<comment type="subcellular location">
    <subcellularLocation>
        <location evidence="1">Cell envelope</location>
    </subcellularLocation>
</comment>
<feature type="chain" id="PRO_5020367813" description="nitrite reductase (cytochrome; ammonia-forming)" evidence="11">
    <location>
        <begin position="19"/>
        <end position="451"/>
    </location>
</feature>
<dbReference type="GO" id="GO:0030288">
    <property type="term" value="C:outer membrane-bounded periplasmic space"/>
    <property type="evidence" value="ECO:0007669"/>
    <property type="project" value="TreeGrafter"/>
</dbReference>
<dbReference type="EC" id="1.7.2.2" evidence="3"/>
<evidence type="ECO:0000256" key="3">
    <source>
        <dbReference type="ARBA" id="ARBA00011887"/>
    </source>
</evidence>
<evidence type="ECO:0000256" key="10">
    <source>
        <dbReference type="ARBA" id="ARBA00049131"/>
    </source>
</evidence>
<dbReference type="InterPro" id="IPR003321">
    <property type="entry name" value="Cyt_c552"/>
</dbReference>
<dbReference type="GO" id="GO:0019645">
    <property type="term" value="P:anaerobic electron transport chain"/>
    <property type="evidence" value="ECO:0007669"/>
    <property type="project" value="TreeGrafter"/>
</dbReference>
<dbReference type="RefSeq" id="WP_136851522.1">
    <property type="nucleotide sequence ID" value="NZ_SWCI01000002.1"/>
</dbReference>
<comment type="similarity">
    <text evidence="2">Belongs to the cytochrome c-552 family.</text>
</comment>
<dbReference type="CDD" id="cd00548">
    <property type="entry name" value="NrfA-like"/>
    <property type="match status" value="1"/>
</dbReference>
<dbReference type="PIRSF" id="PIRSF000243">
    <property type="entry name" value="Cyt_c552"/>
    <property type="match status" value="1"/>
</dbReference>
<comment type="caution">
    <text evidence="12">The sequence shown here is derived from an EMBL/GenBank/DDBJ whole genome shotgun (WGS) entry which is preliminary data.</text>
</comment>